<dbReference type="Pfam" id="PF13177">
    <property type="entry name" value="DNA_pol3_delta2"/>
    <property type="match status" value="1"/>
</dbReference>
<dbReference type="PANTHER" id="PTHR11669:SF8">
    <property type="entry name" value="DNA POLYMERASE III SUBUNIT DELTA"/>
    <property type="match status" value="1"/>
</dbReference>
<dbReference type="InterPro" id="IPR027417">
    <property type="entry name" value="P-loop_NTPase"/>
</dbReference>
<dbReference type="SUPFAM" id="SSF52540">
    <property type="entry name" value="P-loop containing nucleoside triphosphate hydrolases"/>
    <property type="match status" value="1"/>
</dbReference>
<dbReference type="PANTHER" id="PTHR11669">
    <property type="entry name" value="REPLICATION FACTOR C / DNA POLYMERASE III GAMMA-TAU SUBUNIT"/>
    <property type="match status" value="1"/>
</dbReference>
<dbReference type="AlphaFoldDB" id="A0A1I1C624"/>
<evidence type="ECO:0000313" key="1">
    <source>
        <dbReference type="EMBL" id="SFB57456.1"/>
    </source>
</evidence>
<accession>A0A1I1C624</accession>
<keyword evidence="2" id="KW-1185">Reference proteome</keyword>
<proteinExistence type="predicted"/>
<organism evidence="1 2">
    <name type="scientific">Algoriphagus aquimarinus</name>
    <dbReference type="NCBI Taxonomy" id="237018"/>
    <lineage>
        <taxon>Bacteria</taxon>
        <taxon>Pseudomonadati</taxon>
        <taxon>Bacteroidota</taxon>
        <taxon>Cytophagia</taxon>
        <taxon>Cytophagales</taxon>
        <taxon>Cyclobacteriaceae</taxon>
        <taxon>Algoriphagus</taxon>
    </lineage>
</organism>
<reference evidence="1 2" key="1">
    <citation type="submission" date="2016-10" db="EMBL/GenBank/DDBJ databases">
        <authorList>
            <person name="de Groot N.N."/>
        </authorList>
    </citation>
    <scope>NUCLEOTIDE SEQUENCE [LARGE SCALE GENOMIC DNA]</scope>
    <source>
        <strain evidence="1 2">DSM 23399</strain>
    </source>
</reference>
<dbReference type="OrthoDB" id="9811073at2"/>
<dbReference type="STRING" id="237018.SAMN04489723_12237"/>
<gene>
    <name evidence="1" type="ORF">SAMN04489723_12237</name>
</gene>
<dbReference type="InterPro" id="IPR050238">
    <property type="entry name" value="DNA_Rep/Repair_Clamp_Loader"/>
</dbReference>
<name>A0A1I1C624_9BACT</name>
<evidence type="ECO:0000313" key="2">
    <source>
        <dbReference type="Proteomes" id="UP000198790"/>
    </source>
</evidence>
<dbReference type="EMBL" id="FOKK01000022">
    <property type="protein sequence ID" value="SFB57456.1"/>
    <property type="molecule type" value="Genomic_DNA"/>
</dbReference>
<dbReference type="Gene3D" id="3.40.50.300">
    <property type="entry name" value="P-loop containing nucleotide triphosphate hydrolases"/>
    <property type="match status" value="1"/>
</dbReference>
<dbReference type="GO" id="GO:0006261">
    <property type="term" value="P:DNA-templated DNA replication"/>
    <property type="evidence" value="ECO:0007669"/>
    <property type="project" value="TreeGrafter"/>
</dbReference>
<dbReference type="RefSeq" id="WP_092900996.1">
    <property type="nucleotide sequence ID" value="NZ_FOKK01000022.1"/>
</dbReference>
<sequence>MQFADIPGLPETKENLINAVKHNHLAHALLFHGPEGSANLTMALALCTYLYCEKPGDTDSCGTCSSCQRMSRLVVPDLNFAFPTITKAKEDDKDDDEKVDVLTSWRKFAIEQPYGNVHDYIYFNTFEKKQLNISKGAARKIIQALSLMSFEGGYKIMMIWAPEFLHPSAANALLKILEEPQPKTLFILVTSQADQLLTTILSRTQKVTIRGFSDEEVKSHLINKGLADESSADQIAMLADGNLREAYRLVDQVEDLQVKKIREWFLSCYKADFKNIFALADDFHKSDKEAQKSLVLTGLNVLREILLKNAGLDQLLRTHDEDRAFVNNISGKVLKEEHVGKLYEEFNMAHYHLERNGNAKFILTDLSMNVAKLMAKIS</sequence>
<protein>
    <submittedName>
        <fullName evidence="1">DNA polymerase-3 subunit delta</fullName>
    </submittedName>
</protein>
<dbReference type="Proteomes" id="UP000198790">
    <property type="component" value="Unassembled WGS sequence"/>
</dbReference>